<evidence type="ECO:0000313" key="2">
    <source>
        <dbReference type="Proteomes" id="UP000436181"/>
    </source>
</evidence>
<organism evidence="1 2">
    <name type="scientific">Corynebacterium zhongnanshanii</name>
    <dbReference type="NCBI Taxonomy" id="2768834"/>
    <lineage>
        <taxon>Bacteria</taxon>
        <taxon>Bacillati</taxon>
        <taxon>Actinomycetota</taxon>
        <taxon>Actinomycetes</taxon>
        <taxon>Mycobacteriales</taxon>
        <taxon>Corynebacteriaceae</taxon>
        <taxon>Corynebacterium</taxon>
    </lineage>
</organism>
<dbReference type="RefSeq" id="WP_151841633.1">
    <property type="nucleotide sequence ID" value="NZ_CP061033.1"/>
</dbReference>
<dbReference type="EMBL" id="WBZJ01000001">
    <property type="protein sequence ID" value="KAB3523389.1"/>
    <property type="molecule type" value="Genomic_DNA"/>
</dbReference>
<dbReference type="Proteomes" id="UP000436181">
    <property type="component" value="Unassembled WGS sequence"/>
</dbReference>
<comment type="caution">
    <text evidence="1">The sequence shown here is derived from an EMBL/GenBank/DDBJ whole genome shotgun (WGS) entry which is preliminary data.</text>
</comment>
<evidence type="ECO:0000313" key="1">
    <source>
        <dbReference type="EMBL" id="KAB3523389.1"/>
    </source>
</evidence>
<protein>
    <submittedName>
        <fullName evidence="1">Uncharacterized protein</fullName>
    </submittedName>
</protein>
<proteinExistence type="predicted"/>
<reference evidence="1 2" key="1">
    <citation type="submission" date="2019-10" db="EMBL/GenBank/DDBJ databases">
        <title>Corynebacterium sp novel species isolated from the respiratory tract of Marmot.</title>
        <authorList>
            <person name="Zhang G."/>
        </authorList>
    </citation>
    <scope>NUCLEOTIDE SEQUENCE [LARGE SCALE GENOMIC DNA]</scope>
    <source>
        <strain evidence="1 2">336</strain>
    </source>
</reference>
<keyword evidence="2" id="KW-1185">Reference proteome</keyword>
<accession>A0ABQ6VGR4</accession>
<gene>
    <name evidence="1" type="ORF">F8377_04445</name>
</gene>
<sequence length="267" mass="27014">MIEELKSVGLAFPRWQDALETAYSSGQLFVSGEVRGGQVLQYDDASGARLVVMAVEPFGTFASYFGGVSTSAHVSMVDDIIGVIDVVDDSPALQTSGQQAPVVASVAATIAQGPMLSDEPPLEYQQVQVSALATSVEVFTDPSMLTAAGITGTPGTIEATGLTDLNSGSTSPHASASIVVETSAVGRRTNQLTGQQFWACSVHAPFDFTLLIPADVADIASLAIDDAGAPRSLIIAGQVQFTATVVDAPGCGGSGGCGSGGCGCGGH</sequence>
<name>A0ABQ6VGR4_9CORY</name>